<dbReference type="Proteomes" id="UP000178248">
    <property type="component" value="Unassembled WGS sequence"/>
</dbReference>
<evidence type="ECO:0000313" key="3">
    <source>
        <dbReference type="Proteomes" id="UP000178248"/>
    </source>
</evidence>
<evidence type="ECO:0000259" key="1">
    <source>
        <dbReference type="Pfam" id="PF01368"/>
    </source>
</evidence>
<name>A0A1G2BSX4_9BACT</name>
<organism evidence="2 3">
    <name type="scientific">Candidatus Komeilibacteria bacterium RIFCSPLOWO2_01_FULL_52_15</name>
    <dbReference type="NCBI Taxonomy" id="1798551"/>
    <lineage>
        <taxon>Bacteria</taxon>
        <taxon>Candidatus Komeiliibacteriota</taxon>
    </lineage>
</organism>
<dbReference type="InterPro" id="IPR001667">
    <property type="entry name" value="DDH_dom"/>
</dbReference>
<dbReference type="InterPro" id="IPR051319">
    <property type="entry name" value="Oligoribo/pAp-PDE_c-di-AMP_PDE"/>
</dbReference>
<sequence>MPHTSLDVKTRLFKLKQFVTERWSAPASPVPCILVAQVDPDAVGSAAGLRYLFKQAFDCAANICYFGSISHPQNRAIFNKLDLYRTMRAVSMPEVGSLPLMLVDSSSLDDARIGRSDQKTDPVVVIDHHRGATLKDDEKHFIWIDDVGAASTLVTELIQGADLAFNEEDSDVALLLALGIYTDTYRLTTATERDFKAFEWLRCFFKRDDFNELLNYPLSPAYFRNVQTALNRQVLSGSRLVATVGRIDPDEGDDLAIIADELIRRTGISLVVVWGLIDGNKVRFSARNMDISMSLVGFLHERFGSGSSGAKLLEGGRGVGGGLITVDLGPLQELPLERRLNIVGELMQDKVFRE</sequence>
<dbReference type="PANTHER" id="PTHR47618:SF1">
    <property type="entry name" value="BIFUNCTIONAL OLIGORIBONUCLEASE AND PAP PHOSPHATASE NRNA"/>
    <property type="match status" value="1"/>
</dbReference>
<dbReference type="EMBL" id="MHKM01000002">
    <property type="protein sequence ID" value="OGY92142.1"/>
    <property type="molecule type" value="Genomic_DNA"/>
</dbReference>
<dbReference type="Pfam" id="PF01368">
    <property type="entry name" value="DHH"/>
    <property type="match status" value="1"/>
</dbReference>
<dbReference type="Gene3D" id="3.90.1640.10">
    <property type="entry name" value="inorganic pyrophosphatase (n-terminal core)"/>
    <property type="match status" value="1"/>
</dbReference>
<evidence type="ECO:0000313" key="2">
    <source>
        <dbReference type="EMBL" id="OGY92142.1"/>
    </source>
</evidence>
<feature type="domain" description="DDH" evidence="1">
    <location>
        <begin position="38"/>
        <end position="180"/>
    </location>
</feature>
<dbReference type="SUPFAM" id="SSF64182">
    <property type="entry name" value="DHH phosphoesterases"/>
    <property type="match status" value="1"/>
</dbReference>
<comment type="caution">
    <text evidence="2">The sequence shown here is derived from an EMBL/GenBank/DDBJ whole genome shotgun (WGS) entry which is preliminary data.</text>
</comment>
<dbReference type="STRING" id="1798551.A3B30_02170"/>
<dbReference type="PANTHER" id="PTHR47618">
    <property type="entry name" value="BIFUNCTIONAL OLIGORIBONUCLEASE AND PAP PHOSPHATASE NRNA"/>
    <property type="match status" value="1"/>
</dbReference>
<dbReference type="AlphaFoldDB" id="A0A1G2BSX4"/>
<proteinExistence type="predicted"/>
<gene>
    <name evidence="2" type="ORF">A3B30_02170</name>
</gene>
<dbReference type="InterPro" id="IPR038763">
    <property type="entry name" value="DHH_sf"/>
</dbReference>
<accession>A0A1G2BSX4</accession>
<protein>
    <recommendedName>
        <fullName evidence="1">DDH domain-containing protein</fullName>
    </recommendedName>
</protein>
<reference evidence="2 3" key="1">
    <citation type="journal article" date="2016" name="Nat. Commun.">
        <title>Thousands of microbial genomes shed light on interconnected biogeochemical processes in an aquifer system.</title>
        <authorList>
            <person name="Anantharaman K."/>
            <person name="Brown C.T."/>
            <person name="Hug L.A."/>
            <person name="Sharon I."/>
            <person name="Castelle C.J."/>
            <person name="Probst A.J."/>
            <person name="Thomas B.C."/>
            <person name="Singh A."/>
            <person name="Wilkins M.J."/>
            <person name="Karaoz U."/>
            <person name="Brodie E.L."/>
            <person name="Williams K.H."/>
            <person name="Hubbard S.S."/>
            <person name="Banfield J.F."/>
        </authorList>
    </citation>
    <scope>NUCLEOTIDE SEQUENCE [LARGE SCALE GENOMIC DNA]</scope>
</reference>